<proteinExistence type="predicted"/>
<keyword evidence="2" id="KW-1185">Reference proteome</keyword>
<comment type="caution">
    <text evidence="1">The sequence shown here is derived from an EMBL/GenBank/DDBJ whole genome shotgun (WGS) entry which is preliminary data.</text>
</comment>
<sequence length="137" mass="15266">MNDSDLQSSALDPAAHADNPLPPNVNEKAVRITHHYDIGNQDVFVERRTGDVDPKRAAIYCQFKAEECLGDREMMNLGIAAALIAFYGFVHCAECECPAVDLYKDREAFCGEGYAELMADESLHREGLGEFLQRFGH</sequence>
<evidence type="ECO:0000313" key="1">
    <source>
        <dbReference type="EMBL" id="MFJ1470209.1"/>
    </source>
</evidence>
<dbReference type="EMBL" id="JASNRB020000013">
    <property type="protein sequence ID" value="MFJ1470209.1"/>
    <property type="molecule type" value="Genomic_DNA"/>
</dbReference>
<organism evidence="1 2">
    <name type="scientific">Massilia orientalis</name>
    <dbReference type="NCBI Taxonomy" id="3050128"/>
    <lineage>
        <taxon>Bacteria</taxon>
        <taxon>Pseudomonadati</taxon>
        <taxon>Pseudomonadota</taxon>
        <taxon>Betaproteobacteria</taxon>
        <taxon>Burkholderiales</taxon>
        <taxon>Oxalobacteraceae</taxon>
        <taxon>Telluria group</taxon>
        <taxon>Massilia</taxon>
    </lineage>
</organism>
<dbReference type="Proteomes" id="UP001168096">
    <property type="component" value="Unassembled WGS sequence"/>
</dbReference>
<evidence type="ECO:0000313" key="2">
    <source>
        <dbReference type="Proteomes" id="UP001168096"/>
    </source>
</evidence>
<gene>
    <name evidence="1" type="ORF">QPK29_021055</name>
</gene>
<accession>A0ACC7ME69</accession>
<name>A0ACC7ME69_9BURK</name>
<reference evidence="1" key="1">
    <citation type="submission" date="2024-11" db="EMBL/GenBank/DDBJ databases">
        <title>Description of Massilia orientalis sp. nov., isolated from rhizosphere soil of Ageratina adenophora.</title>
        <authorList>
            <person name="Wang Y."/>
        </authorList>
    </citation>
    <scope>NUCLEOTIDE SEQUENCE</scope>
    <source>
        <strain evidence="1">YIM B02787</strain>
    </source>
</reference>
<protein>
    <submittedName>
        <fullName evidence="1">Uncharacterized protein</fullName>
    </submittedName>
</protein>